<organism evidence="2 3">
    <name type="scientific">Aulographum hederae CBS 113979</name>
    <dbReference type="NCBI Taxonomy" id="1176131"/>
    <lineage>
        <taxon>Eukaryota</taxon>
        <taxon>Fungi</taxon>
        <taxon>Dikarya</taxon>
        <taxon>Ascomycota</taxon>
        <taxon>Pezizomycotina</taxon>
        <taxon>Dothideomycetes</taxon>
        <taxon>Pleosporomycetidae</taxon>
        <taxon>Aulographales</taxon>
        <taxon>Aulographaceae</taxon>
    </lineage>
</organism>
<reference evidence="2" key="1">
    <citation type="journal article" date="2020" name="Stud. Mycol.">
        <title>101 Dothideomycetes genomes: a test case for predicting lifestyles and emergence of pathogens.</title>
        <authorList>
            <person name="Haridas S."/>
            <person name="Albert R."/>
            <person name="Binder M."/>
            <person name="Bloem J."/>
            <person name="Labutti K."/>
            <person name="Salamov A."/>
            <person name="Andreopoulos B."/>
            <person name="Baker S."/>
            <person name="Barry K."/>
            <person name="Bills G."/>
            <person name="Bluhm B."/>
            <person name="Cannon C."/>
            <person name="Castanera R."/>
            <person name="Culley D."/>
            <person name="Daum C."/>
            <person name="Ezra D."/>
            <person name="Gonzalez J."/>
            <person name="Henrissat B."/>
            <person name="Kuo A."/>
            <person name="Liang C."/>
            <person name="Lipzen A."/>
            <person name="Lutzoni F."/>
            <person name="Magnuson J."/>
            <person name="Mondo S."/>
            <person name="Nolan M."/>
            <person name="Ohm R."/>
            <person name="Pangilinan J."/>
            <person name="Park H.-J."/>
            <person name="Ramirez L."/>
            <person name="Alfaro M."/>
            <person name="Sun H."/>
            <person name="Tritt A."/>
            <person name="Yoshinaga Y."/>
            <person name="Zwiers L.-H."/>
            <person name="Turgeon B."/>
            <person name="Goodwin S."/>
            <person name="Spatafora J."/>
            <person name="Crous P."/>
            <person name="Grigoriev I."/>
        </authorList>
    </citation>
    <scope>NUCLEOTIDE SEQUENCE</scope>
    <source>
        <strain evidence="2">CBS 113979</strain>
    </source>
</reference>
<dbReference type="Proteomes" id="UP000800041">
    <property type="component" value="Unassembled WGS sequence"/>
</dbReference>
<keyword evidence="3" id="KW-1185">Reference proteome</keyword>
<dbReference type="OrthoDB" id="2426273at2759"/>
<dbReference type="PANTHER" id="PTHR39596:SF2">
    <property type="entry name" value="HET DOMAIN PROTEIN (AFU_ORTHOLOGUE AFUA_1G17550)-RELATED"/>
    <property type="match status" value="1"/>
</dbReference>
<gene>
    <name evidence="2" type="ORF">K402DRAFT_211244</name>
</gene>
<evidence type="ECO:0000259" key="1">
    <source>
        <dbReference type="Pfam" id="PF06985"/>
    </source>
</evidence>
<dbReference type="PANTHER" id="PTHR39596">
    <property type="match status" value="1"/>
</dbReference>
<name>A0A6G1GMX3_9PEZI</name>
<evidence type="ECO:0000313" key="2">
    <source>
        <dbReference type="EMBL" id="KAF1982109.1"/>
    </source>
</evidence>
<protein>
    <recommendedName>
        <fullName evidence="1">Heterokaryon incompatibility domain-containing protein</fullName>
    </recommendedName>
</protein>
<dbReference type="Pfam" id="PF06985">
    <property type="entry name" value="HET"/>
    <property type="match status" value="1"/>
</dbReference>
<dbReference type="AlphaFoldDB" id="A0A6G1GMX3"/>
<feature type="domain" description="Heterokaryon incompatibility" evidence="1">
    <location>
        <begin position="178"/>
        <end position="244"/>
    </location>
</feature>
<dbReference type="EMBL" id="ML977188">
    <property type="protein sequence ID" value="KAF1982109.1"/>
    <property type="molecule type" value="Genomic_DNA"/>
</dbReference>
<sequence>MLDLGWCPHQIDYLAKSYDVEDLSKFASFDGRDHRAANHLPCLDTTQCVAFNTDMNNYPIKHAATCSGIDCYVVRVPYDKLIRVIKSGDVPLISIKDDPKDGLSLRIHRRRFGDIYASTNHAWADGFGNPLENALPSCQVKQLQALHDHAKPQDDKGYLWLNKLWSPLNKLSRDRRPSSAKVTQPLSLFEKTQHSIRRLGNVRLHKMFWMDTLCIPVQKKDKELKRRCIDAMASIYALSHTVFVLDRELMALSNILQDEREAKYRIACSAWMCRSWTLQEGMLPRYCLFLFSDGVFDALSSSEPGQSSEKTRLRSQPAQIEDCGSISAVSALPDENIIAKRSIAKRSSHLILPIVRPRNTPNINRFISIWNDFAGRSTTMPEDLYVVFASCLDFKLRQLQAFKRSEDKMQRIVLSHQELPFSLFFNTGERFDSSGNHYNRWLPTEISRDRLV</sequence>
<dbReference type="InterPro" id="IPR010730">
    <property type="entry name" value="HET"/>
</dbReference>
<evidence type="ECO:0000313" key="3">
    <source>
        <dbReference type="Proteomes" id="UP000800041"/>
    </source>
</evidence>
<accession>A0A6G1GMX3</accession>
<proteinExistence type="predicted"/>